<dbReference type="InterPro" id="IPR029058">
    <property type="entry name" value="AB_hydrolase_fold"/>
</dbReference>
<gene>
    <name evidence="4" type="primary">LOC106011053</name>
</gene>
<accession>A0ABM0ZUL7</accession>
<evidence type="ECO:0000256" key="1">
    <source>
        <dbReference type="ARBA" id="ARBA00005964"/>
    </source>
</evidence>
<dbReference type="Gene3D" id="3.40.50.1820">
    <property type="entry name" value="alpha/beta hydrolase"/>
    <property type="match status" value="1"/>
</dbReference>
<keyword evidence="3" id="KW-1185">Reference proteome</keyword>
<comment type="similarity">
    <text evidence="1">Belongs to the type-B carboxylesterase/lipase family.</text>
</comment>
<dbReference type="Pfam" id="PF00135">
    <property type="entry name" value="COesterase"/>
    <property type="match status" value="1"/>
</dbReference>
<dbReference type="Proteomes" id="UP000694888">
    <property type="component" value="Unplaced"/>
</dbReference>
<evidence type="ECO:0000313" key="3">
    <source>
        <dbReference type="Proteomes" id="UP000694888"/>
    </source>
</evidence>
<proteinExistence type="inferred from homology"/>
<organism evidence="3 4">
    <name type="scientific">Aplysia californica</name>
    <name type="common">California sea hare</name>
    <dbReference type="NCBI Taxonomy" id="6500"/>
    <lineage>
        <taxon>Eukaryota</taxon>
        <taxon>Metazoa</taxon>
        <taxon>Spiralia</taxon>
        <taxon>Lophotrochozoa</taxon>
        <taxon>Mollusca</taxon>
        <taxon>Gastropoda</taxon>
        <taxon>Heterobranchia</taxon>
        <taxon>Euthyneura</taxon>
        <taxon>Tectipleura</taxon>
        <taxon>Aplysiida</taxon>
        <taxon>Aplysioidea</taxon>
        <taxon>Aplysiidae</taxon>
        <taxon>Aplysia</taxon>
    </lineage>
</organism>
<dbReference type="InterPro" id="IPR051093">
    <property type="entry name" value="Neuroligin/BSAL"/>
</dbReference>
<dbReference type="InterPro" id="IPR002018">
    <property type="entry name" value="CarbesteraseB"/>
</dbReference>
<dbReference type="GeneID" id="106011053"/>
<evidence type="ECO:0000259" key="2">
    <source>
        <dbReference type="Pfam" id="PF00135"/>
    </source>
</evidence>
<name>A0ABM0ZUL7_APLCA</name>
<sequence>MNHFDVSPVNDLTADLLFNLPAVQYVEGLTQDFPRRPSKTYLLYFKHFPKFMVGDIQGMAHAADLLYLFDAGDLDVRKLVPFPIDPNNWGPEETALKYKYMHMISEFVKTGNPNKGVSGLSTCDWPPFDPQRRSYLQFAEYPEVKNDLKGDRVRLWRQQIPMWIKQYPIDEASPNM</sequence>
<dbReference type="SUPFAM" id="SSF53474">
    <property type="entry name" value="alpha/beta-Hydrolases"/>
    <property type="match status" value="1"/>
</dbReference>
<dbReference type="RefSeq" id="XP_012934784.1">
    <property type="nucleotide sequence ID" value="XM_013079330.1"/>
</dbReference>
<dbReference type="PANTHER" id="PTHR43903">
    <property type="entry name" value="NEUROLIGIN"/>
    <property type="match status" value="1"/>
</dbReference>
<feature type="domain" description="Carboxylesterase type B" evidence="2">
    <location>
        <begin position="9"/>
        <end position="156"/>
    </location>
</feature>
<protein>
    <submittedName>
        <fullName evidence="4">Neuroligin-3-like</fullName>
    </submittedName>
</protein>
<evidence type="ECO:0000313" key="4">
    <source>
        <dbReference type="RefSeq" id="XP_012934784.1"/>
    </source>
</evidence>
<reference evidence="4" key="1">
    <citation type="submission" date="2025-08" db="UniProtKB">
        <authorList>
            <consortium name="RefSeq"/>
        </authorList>
    </citation>
    <scope>IDENTIFICATION</scope>
</reference>